<name>A0ABP9FBK5_9ACTN</name>
<gene>
    <name evidence="2" type="ORF">GCM10025789_09070</name>
</gene>
<evidence type="ECO:0000313" key="2">
    <source>
        <dbReference type="EMBL" id="GAA4894051.1"/>
    </source>
</evidence>
<proteinExistence type="predicted"/>
<reference evidence="3" key="1">
    <citation type="journal article" date="2019" name="Int. J. Syst. Evol. Microbiol.">
        <title>The Global Catalogue of Microorganisms (GCM) 10K type strain sequencing project: providing services to taxonomists for standard genome sequencing and annotation.</title>
        <authorList>
            <consortium name="The Broad Institute Genomics Platform"/>
            <consortium name="The Broad Institute Genome Sequencing Center for Infectious Disease"/>
            <person name="Wu L."/>
            <person name="Ma J."/>
        </authorList>
    </citation>
    <scope>NUCLEOTIDE SEQUENCE [LARGE SCALE GENOMIC DNA]</scope>
    <source>
        <strain evidence="3">JCM 19125</strain>
    </source>
</reference>
<accession>A0ABP9FBK5</accession>
<evidence type="ECO:0000313" key="3">
    <source>
        <dbReference type="Proteomes" id="UP001501521"/>
    </source>
</evidence>
<keyword evidence="1" id="KW-0812">Transmembrane</keyword>
<keyword evidence="1" id="KW-1133">Transmembrane helix</keyword>
<dbReference type="RefSeq" id="WP_345579632.1">
    <property type="nucleotide sequence ID" value="NZ_BAABLV010000015.1"/>
</dbReference>
<evidence type="ECO:0000256" key="1">
    <source>
        <dbReference type="SAM" id="Phobius"/>
    </source>
</evidence>
<dbReference type="EMBL" id="BAABLV010000015">
    <property type="protein sequence ID" value="GAA4894051.1"/>
    <property type="molecule type" value="Genomic_DNA"/>
</dbReference>
<keyword evidence="3" id="KW-1185">Reference proteome</keyword>
<protein>
    <recommendedName>
        <fullName evidence="4">DUF3054 domain-containing protein</fullName>
    </recommendedName>
</protein>
<sequence length="122" mass="12681">MGRRHRFALFVLAVGVLEAITIPVVASGGSPNLSSALSGSVVAAGAAALWLTRMSWPTATALTWLWLSAAVAYLLFTGEPRPSLILVPAALWFGALWAARLLIPAGVVSHFVQGAGTSSRRG</sequence>
<feature type="transmembrane region" description="Helical" evidence="1">
    <location>
        <begin position="89"/>
        <end position="112"/>
    </location>
</feature>
<dbReference type="Proteomes" id="UP001501521">
    <property type="component" value="Unassembled WGS sequence"/>
</dbReference>
<comment type="caution">
    <text evidence="2">The sequence shown here is derived from an EMBL/GenBank/DDBJ whole genome shotgun (WGS) entry which is preliminary data.</text>
</comment>
<evidence type="ECO:0008006" key="4">
    <source>
        <dbReference type="Google" id="ProtNLM"/>
    </source>
</evidence>
<keyword evidence="1" id="KW-0472">Membrane</keyword>
<feature type="transmembrane region" description="Helical" evidence="1">
    <location>
        <begin position="59"/>
        <end position="77"/>
    </location>
</feature>
<organism evidence="2 3">
    <name type="scientific">Tessaracoccus lubricantis</name>
    <dbReference type="NCBI Taxonomy" id="545543"/>
    <lineage>
        <taxon>Bacteria</taxon>
        <taxon>Bacillati</taxon>
        <taxon>Actinomycetota</taxon>
        <taxon>Actinomycetes</taxon>
        <taxon>Propionibacteriales</taxon>
        <taxon>Propionibacteriaceae</taxon>
        <taxon>Tessaracoccus</taxon>
    </lineage>
</organism>